<name>A0A4Z0FBI2_9GAMM</name>
<protein>
    <submittedName>
        <fullName evidence="1">DUF2066 domain-containing protein</fullName>
    </submittedName>
</protein>
<dbReference type="InterPro" id="IPR018642">
    <property type="entry name" value="DUF2066"/>
</dbReference>
<dbReference type="Pfam" id="PF09839">
    <property type="entry name" value="DUF2066"/>
    <property type="match status" value="1"/>
</dbReference>
<dbReference type="AlphaFoldDB" id="A0A4Z0FBI2"/>
<organism evidence="1 2">
    <name type="scientific">Candidatus Macondimonas diazotrophica</name>
    <dbReference type="NCBI Taxonomy" id="2305248"/>
    <lineage>
        <taxon>Bacteria</taxon>
        <taxon>Pseudomonadati</taxon>
        <taxon>Pseudomonadota</taxon>
        <taxon>Gammaproteobacteria</taxon>
        <taxon>Chromatiales</taxon>
        <taxon>Ectothiorhodospiraceae</taxon>
        <taxon>Candidatus Macondimonas</taxon>
    </lineage>
</organism>
<accession>A0A4Z0FBI2</accession>
<reference evidence="1 2" key="1">
    <citation type="journal article" date="2019" name="ISME J.">
        <title>Candidatus Macondimonas diazotrophica, a novel gammaproteobacterial genus dominating crude-oil-contaminated coastal sediments.</title>
        <authorList>
            <person name="Karthikeyan S."/>
            <person name="Konstantinidis K."/>
        </authorList>
    </citation>
    <scope>NUCLEOTIDE SEQUENCE [LARGE SCALE GENOMIC DNA]</scope>
    <source>
        <strain evidence="1 2">KTK01</strain>
    </source>
</reference>
<gene>
    <name evidence="1" type="ORF">E4680_03515</name>
</gene>
<evidence type="ECO:0000313" key="2">
    <source>
        <dbReference type="Proteomes" id="UP000297890"/>
    </source>
</evidence>
<evidence type="ECO:0000313" key="1">
    <source>
        <dbReference type="EMBL" id="TFZ83578.1"/>
    </source>
</evidence>
<dbReference type="Proteomes" id="UP000297890">
    <property type="component" value="Unassembled WGS sequence"/>
</dbReference>
<sequence>MGFLGRCEVKNGAWCILPQPEQGLEKGECMRVTEAVRRILWCVGLWLAVLAVPLHAEAAVRDLYQARLPLDAGAAPEQSALFSQGLDQVVRRLVGPGRKLTDVRVEDLVIRYGYARDALGRRVFEATYDAAAVEAALARLGATPWTAPRPTTRLVVRAQAGHMTDQAGAHATLVAECLAQADRLGLPLNPAPPGIDAGEEGAAADSGNLVLALTLSEAGEGQWDARIQTLLGGQEAGTSQAGPATARALAEAAMTHHEAILRARLAPSEAAATGASPARRERRLVRIAVHGILQYGDYVGVASELRTFGALTELFLEEASPTTFIWLTNTNVPPESLIELLESGGRLRRQFGTDAVRADRLELEWTASP</sequence>
<comment type="caution">
    <text evidence="1">The sequence shown here is derived from an EMBL/GenBank/DDBJ whole genome shotgun (WGS) entry which is preliminary data.</text>
</comment>
<proteinExistence type="predicted"/>
<keyword evidence="2" id="KW-1185">Reference proteome</keyword>
<dbReference type="EMBL" id="SRIO01000003">
    <property type="protein sequence ID" value="TFZ83578.1"/>
    <property type="molecule type" value="Genomic_DNA"/>
</dbReference>